<feature type="DNA-binding region" description="H-T-H motif" evidence="4">
    <location>
        <begin position="53"/>
        <end position="72"/>
    </location>
</feature>
<evidence type="ECO:0000256" key="4">
    <source>
        <dbReference type="PROSITE-ProRule" id="PRU00335"/>
    </source>
</evidence>
<accession>A0A7Y9DVD2</accession>
<dbReference type="Gene3D" id="1.10.357.10">
    <property type="entry name" value="Tetracycline Repressor, domain 2"/>
    <property type="match status" value="1"/>
</dbReference>
<dbReference type="InterPro" id="IPR009057">
    <property type="entry name" value="Homeodomain-like_sf"/>
</dbReference>
<evidence type="ECO:0000313" key="6">
    <source>
        <dbReference type="EMBL" id="NYD36116.1"/>
    </source>
</evidence>
<gene>
    <name evidence="6" type="ORF">BJ983_002218</name>
</gene>
<dbReference type="PANTHER" id="PTHR47506">
    <property type="entry name" value="TRANSCRIPTIONAL REGULATORY PROTEIN"/>
    <property type="match status" value="1"/>
</dbReference>
<protein>
    <submittedName>
        <fullName evidence="6">AcrR family transcriptional regulator</fullName>
    </submittedName>
</protein>
<evidence type="ECO:0000313" key="7">
    <source>
        <dbReference type="Proteomes" id="UP000535890"/>
    </source>
</evidence>
<dbReference type="PROSITE" id="PS50977">
    <property type="entry name" value="HTH_TETR_2"/>
    <property type="match status" value="1"/>
</dbReference>
<feature type="domain" description="HTH tetR-type" evidence="5">
    <location>
        <begin position="30"/>
        <end position="90"/>
    </location>
</feature>
<dbReference type="SUPFAM" id="SSF48498">
    <property type="entry name" value="Tetracyclin repressor-like, C-terminal domain"/>
    <property type="match status" value="1"/>
</dbReference>
<sequence length="241" mass="26722">MTSSESAPTVPELPVPVSAWADEAVGERTRRTRRRLLLAAATVFDAQGYRGAALSDILAVAGLTKGALYFHFRSKQALAEALLIEVCASWLLLVDEIGARELDPMWRLLLETDAYVARWMYDPLVRGISRAISEPDLREHRTAWLTGWEEATAERLHEAEAAGLLAPGVDPVRAARAIVAVASGNYSIADGPEALWTRMSESWEGLVPILTCQEWSARWAASGWRDRPWPDGERYRAAREP</sequence>
<proteinExistence type="predicted"/>
<evidence type="ECO:0000256" key="3">
    <source>
        <dbReference type="ARBA" id="ARBA00023163"/>
    </source>
</evidence>
<reference evidence="6 7" key="1">
    <citation type="submission" date="2020-07" db="EMBL/GenBank/DDBJ databases">
        <title>Sequencing the genomes of 1000 actinobacteria strains.</title>
        <authorList>
            <person name="Klenk H.-P."/>
        </authorList>
    </citation>
    <scope>NUCLEOTIDE SEQUENCE [LARGE SCALE GENOMIC DNA]</scope>
    <source>
        <strain evidence="6 7">DSM 45772</strain>
    </source>
</reference>
<dbReference type="Proteomes" id="UP000535890">
    <property type="component" value="Unassembled WGS sequence"/>
</dbReference>
<keyword evidence="1" id="KW-0805">Transcription regulation</keyword>
<dbReference type="RefSeq" id="WP_179793845.1">
    <property type="nucleotide sequence ID" value="NZ_BAABHP010000007.1"/>
</dbReference>
<keyword evidence="3" id="KW-0804">Transcription</keyword>
<evidence type="ECO:0000256" key="1">
    <source>
        <dbReference type="ARBA" id="ARBA00023015"/>
    </source>
</evidence>
<dbReference type="Pfam" id="PF00440">
    <property type="entry name" value="TetR_N"/>
    <property type="match status" value="1"/>
</dbReference>
<dbReference type="EMBL" id="JACCBN010000001">
    <property type="protein sequence ID" value="NYD36116.1"/>
    <property type="molecule type" value="Genomic_DNA"/>
</dbReference>
<dbReference type="InterPro" id="IPR001647">
    <property type="entry name" value="HTH_TetR"/>
</dbReference>
<dbReference type="AlphaFoldDB" id="A0A7Y9DVD2"/>
<keyword evidence="7" id="KW-1185">Reference proteome</keyword>
<comment type="caution">
    <text evidence="6">The sequence shown here is derived from an EMBL/GenBank/DDBJ whole genome shotgun (WGS) entry which is preliminary data.</text>
</comment>
<dbReference type="GO" id="GO:0003677">
    <property type="term" value="F:DNA binding"/>
    <property type="evidence" value="ECO:0007669"/>
    <property type="project" value="UniProtKB-UniRule"/>
</dbReference>
<dbReference type="PRINTS" id="PR00455">
    <property type="entry name" value="HTHTETR"/>
</dbReference>
<name>A0A7Y9DVD2_9PSEU</name>
<dbReference type="SUPFAM" id="SSF46689">
    <property type="entry name" value="Homeodomain-like"/>
    <property type="match status" value="1"/>
</dbReference>
<dbReference type="PANTHER" id="PTHR47506:SF1">
    <property type="entry name" value="HTH-TYPE TRANSCRIPTIONAL REGULATOR YJDC"/>
    <property type="match status" value="1"/>
</dbReference>
<dbReference type="InterPro" id="IPR036271">
    <property type="entry name" value="Tet_transcr_reg_TetR-rel_C_sf"/>
</dbReference>
<evidence type="ECO:0000256" key="2">
    <source>
        <dbReference type="ARBA" id="ARBA00023125"/>
    </source>
</evidence>
<keyword evidence="2 4" id="KW-0238">DNA-binding</keyword>
<evidence type="ECO:0000259" key="5">
    <source>
        <dbReference type="PROSITE" id="PS50977"/>
    </source>
</evidence>
<organism evidence="6 7">
    <name type="scientific">Actinomycetospora corticicola</name>
    <dbReference type="NCBI Taxonomy" id="663602"/>
    <lineage>
        <taxon>Bacteria</taxon>
        <taxon>Bacillati</taxon>
        <taxon>Actinomycetota</taxon>
        <taxon>Actinomycetes</taxon>
        <taxon>Pseudonocardiales</taxon>
        <taxon>Pseudonocardiaceae</taxon>
        <taxon>Actinomycetospora</taxon>
    </lineage>
</organism>